<keyword evidence="3" id="KW-0238">DNA-binding</keyword>
<dbReference type="GO" id="GO:0003677">
    <property type="term" value="F:DNA binding"/>
    <property type="evidence" value="ECO:0007669"/>
    <property type="project" value="UniProtKB-KW"/>
</dbReference>
<proteinExistence type="predicted"/>
<dbReference type="Gene3D" id="2.40.50.140">
    <property type="entry name" value="Nucleic acid-binding proteins"/>
    <property type="match status" value="1"/>
</dbReference>
<reference evidence="4" key="2">
    <citation type="journal article" date="2020" name="Antonie Van Leeuwenhoek">
        <title>Labilibaculum antarcticum sp. nov., a novel facultative anaerobic, psychrotorelant bacterium isolated from marine sediment of Antarctica.</title>
        <authorList>
            <person name="Watanabe M."/>
            <person name="Kojima H."/>
            <person name="Fukui M."/>
        </authorList>
    </citation>
    <scope>NUCLEOTIDE SEQUENCE [LARGE SCALE GENOMIC DNA]</scope>
    <source>
        <strain evidence="4">SPP2</strain>
    </source>
</reference>
<protein>
    <submittedName>
        <fullName evidence="3">DNA-binding protein</fullName>
    </submittedName>
</protein>
<reference evidence="3 4" key="1">
    <citation type="journal article" date="2018" name="Mar. Genomics">
        <title>Complete genome sequence of Marinifilaceae bacterium strain SPP2, isolated from the Antarctic marine sediment.</title>
        <authorList>
            <person name="Watanabe M."/>
            <person name="Kojima H."/>
            <person name="Fukui M."/>
        </authorList>
    </citation>
    <scope>NUCLEOTIDE SEQUENCE [LARGE SCALE GENOMIC DNA]</scope>
    <source>
        <strain evidence="3 4">SPP2</strain>
    </source>
</reference>
<dbReference type="KEGG" id="mbas:ALGA_2684"/>
<feature type="region of interest" description="Disordered" evidence="1">
    <location>
        <begin position="1"/>
        <end position="67"/>
    </location>
</feature>
<feature type="compositionally biased region" description="Basic and acidic residues" evidence="1">
    <location>
        <begin position="1"/>
        <end position="33"/>
    </location>
</feature>
<dbReference type="SMART" id="SM00357">
    <property type="entry name" value="CSP"/>
    <property type="match status" value="1"/>
</dbReference>
<dbReference type="InterPro" id="IPR050181">
    <property type="entry name" value="Cold_shock_domain"/>
</dbReference>
<dbReference type="CDD" id="cd04458">
    <property type="entry name" value="CSP_CDS"/>
    <property type="match status" value="1"/>
</dbReference>
<dbReference type="PRINTS" id="PR00050">
    <property type="entry name" value="COLDSHOCK"/>
</dbReference>
<dbReference type="AlphaFoldDB" id="A0A1Y1CKU4"/>
<dbReference type="Pfam" id="PF00313">
    <property type="entry name" value="CSD"/>
    <property type="match status" value="1"/>
</dbReference>
<dbReference type="GO" id="GO:0005829">
    <property type="term" value="C:cytosol"/>
    <property type="evidence" value="ECO:0007669"/>
    <property type="project" value="UniProtKB-ARBA"/>
</dbReference>
<sequence>MARPKETYNKKEKEKLKLQKRKEKEARKVERKSSPGRSFEEMLAYTDEFGNLSDTPPDPTKKKKEIKEEDIVLGARNTDDGSFEQPIREGIVSFFNTSKGYGFIKDLETKESIFVHINGLVDSVNENDKVNFETERGPKGMNAVNVTLVKK</sequence>
<dbReference type="OrthoDB" id="1493235at2"/>
<keyword evidence="4" id="KW-1185">Reference proteome</keyword>
<dbReference type="InterPro" id="IPR002059">
    <property type="entry name" value="CSP_DNA-bd"/>
</dbReference>
<dbReference type="Proteomes" id="UP000218267">
    <property type="component" value="Chromosome"/>
</dbReference>
<evidence type="ECO:0000256" key="1">
    <source>
        <dbReference type="SAM" id="MobiDB-lite"/>
    </source>
</evidence>
<dbReference type="PROSITE" id="PS51857">
    <property type="entry name" value="CSD_2"/>
    <property type="match status" value="1"/>
</dbReference>
<evidence type="ECO:0000259" key="2">
    <source>
        <dbReference type="PROSITE" id="PS51857"/>
    </source>
</evidence>
<gene>
    <name evidence="3" type="ORF">ALGA_2684</name>
</gene>
<feature type="domain" description="CSD" evidence="2">
    <location>
        <begin position="87"/>
        <end position="148"/>
    </location>
</feature>
<dbReference type="InterPro" id="IPR011129">
    <property type="entry name" value="CSD"/>
</dbReference>
<dbReference type="InterPro" id="IPR012340">
    <property type="entry name" value="NA-bd_OB-fold"/>
</dbReference>
<dbReference type="EMBL" id="AP018042">
    <property type="protein sequence ID" value="BAX80997.1"/>
    <property type="molecule type" value="Genomic_DNA"/>
</dbReference>
<name>A0A1Y1CKU4_9BACT</name>
<dbReference type="RefSeq" id="WP_096429908.1">
    <property type="nucleotide sequence ID" value="NZ_AP018042.1"/>
</dbReference>
<dbReference type="PANTHER" id="PTHR11544">
    <property type="entry name" value="COLD SHOCK DOMAIN CONTAINING PROTEINS"/>
    <property type="match status" value="1"/>
</dbReference>
<dbReference type="SUPFAM" id="SSF50249">
    <property type="entry name" value="Nucleic acid-binding proteins"/>
    <property type="match status" value="1"/>
</dbReference>
<evidence type="ECO:0000313" key="3">
    <source>
        <dbReference type="EMBL" id="BAX80997.1"/>
    </source>
</evidence>
<accession>A0A1Y1CKU4</accession>
<organism evidence="3 4">
    <name type="scientific">Labilibaculum antarcticum</name>
    <dbReference type="NCBI Taxonomy" id="1717717"/>
    <lineage>
        <taxon>Bacteria</taxon>
        <taxon>Pseudomonadati</taxon>
        <taxon>Bacteroidota</taxon>
        <taxon>Bacteroidia</taxon>
        <taxon>Marinilabiliales</taxon>
        <taxon>Marinifilaceae</taxon>
        <taxon>Labilibaculum</taxon>
    </lineage>
</organism>
<evidence type="ECO:0000313" key="4">
    <source>
        <dbReference type="Proteomes" id="UP000218267"/>
    </source>
</evidence>